<dbReference type="AlphaFoldDB" id="A0A4U0T7R4"/>
<reference evidence="1 2" key="1">
    <citation type="submission" date="2019-04" db="EMBL/GenBank/DDBJ databases">
        <title>Streptomyces oryziradicis sp. nov., a novel actinomycete isolated from rhizosphere soil of rice (Oryza sativa L.).</title>
        <authorList>
            <person name="Li C."/>
        </authorList>
    </citation>
    <scope>NUCLEOTIDE SEQUENCE [LARGE SCALE GENOMIC DNA]</scope>
    <source>
        <strain evidence="1 2">NEAU-C40</strain>
    </source>
</reference>
<name>A0A4U0T7R4_9ACTN</name>
<gene>
    <name evidence="1" type="ORF">FCI23_22030</name>
</gene>
<dbReference type="OrthoDB" id="3873412at2"/>
<dbReference type="Proteomes" id="UP000305778">
    <property type="component" value="Unassembled WGS sequence"/>
</dbReference>
<organism evidence="1 2">
    <name type="scientific">Actinacidiphila oryziradicis</name>
    <dbReference type="NCBI Taxonomy" id="2571141"/>
    <lineage>
        <taxon>Bacteria</taxon>
        <taxon>Bacillati</taxon>
        <taxon>Actinomycetota</taxon>
        <taxon>Actinomycetes</taxon>
        <taxon>Kitasatosporales</taxon>
        <taxon>Streptomycetaceae</taxon>
        <taxon>Actinacidiphila</taxon>
    </lineage>
</organism>
<accession>A0A4U0T7R4</accession>
<dbReference type="EMBL" id="SUMC01000021">
    <property type="protein sequence ID" value="TKA09525.1"/>
    <property type="molecule type" value="Genomic_DNA"/>
</dbReference>
<protein>
    <submittedName>
        <fullName evidence="1">Uncharacterized protein</fullName>
    </submittedName>
</protein>
<dbReference type="RefSeq" id="WP_136725654.1">
    <property type="nucleotide sequence ID" value="NZ_SUMC01000021.1"/>
</dbReference>
<comment type="caution">
    <text evidence="1">The sequence shown here is derived from an EMBL/GenBank/DDBJ whole genome shotgun (WGS) entry which is preliminary data.</text>
</comment>
<evidence type="ECO:0000313" key="2">
    <source>
        <dbReference type="Proteomes" id="UP000305778"/>
    </source>
</evidence>
<proteinExistence type="predicted"/>
<sequence length="63" mass="6427">MLVSISLALLFGGILAVLLKTGSLKGGSAFIATMFGFYLASTGLNGPITELTISTVHTLNGLL</sequence>
<keyword evidence="2" id="KW-1185">Reference proteome</keyword>
<evidence type="ECO:0000313" key="1">
    <source>
        <dbReference type="EMBL" id="TKA09525.1"/>
    </source>
</evidence>